<comment type="caution">
    <text evidence="2">The sequence shown here is derived from an EMBL/GenBank/DDBJ whole genome shotgun (WGS) entry which is preliminary data.</text>
</comment>
<name>A0A3S3QS92_9FLAO</name>
<protein>
    <recommendedName>
        <fullName evidence="4">DNA helicase PriA</fullName>
    </recommendedName>
</protein>
<evidence type="ECO:0000313" key="3">
    <source>
        <dbReference type="Proteomes" id="UP000287527"/>
    </source>
</evidence>
<dbReference type="Proteomes" id="UP000287527">
    <property type="component" value="Unassembled WGS sequence"/>
</dbReference>
<keyword evidence="1" id="KW-0472">Membrane</keyword>
<sequence length="360" mass="40965">MESIEIKEKELNIFKCSNCGAGLKYKPGTTTLICDYCATQNEIHQEKTIIEELDFNDYLEKSESESLELEKIIRCKNCGSASSINESLKSLHCPYCSSPLVEDDISEERFIKPGYVLPFNLDTPKVYNLLANWVDSLWWAPNDLKKAALSPIGLTGIYVPYWTFDVNTFSVYVGERGENYQVTTGTGDNKSTETRTRWYTATGTISIFFNDVITPASGNIDLISLKELEPWDTDALIKVNDQFLSGFITEKYKIKLKEGFQSAKIVMDEKIVQEIRHDIGGDKQRVSSVNTQYDNIHFKHVLLPVYVSSYRYKNKIYNFYVNGRNGKLIGNRPYSTVKIIFTIITACILIGILILMFNGN</sequence>
<evidence type="ECO:0008006" key="4">
    <source>
        <dbReference type="Google" id="ProtNLM"/>
    </source>
</evidence>
<reference evidence="2 3" key="1">
    <citation type="submission" date="2019-01" db="EMBL/GenBank/DDBJ databases">
        <title>Flavobacterium sp. nov.,isolated from freshwater.</title>
        <authorList>
            <person name="Zhang R."/>
            <person name="Du Z.-J."/>
        </authorList>
    </citation>
    <scope>NUCLEOTIDE SEQUENCE [LARGE SCALE GENOMIC DNA]</scope>
    <source>
        <strain evidence="2 3">1E403</strain>
    </source>
</reference>
<evidence type="ECO:0000313" key="2">
    <source>
        <dbReference type="EMBL" id="RWX00329.1"/>
    </source>
</evidence>
<feature type="transmembrane region" description="Helical" evidence="1">
    <location>
        <begin position="339"/>
        <end position="357"/>
    </location>
</feature>
<dbReference type="OrthoDB" id="3182597at2"/>
<accession>A0A3S3QS92</accession>
<gene>
    <name evidence="2" type="ORF">EPI11_08610</name>
</gene>
<dbReference type="AlphaFoldDB" id="A0A3S3QS92"/>
<dbReference type="RefSeq" id="WP_128389558.1">
    <property type="nucleotide sequence ID" value="NZ_SBII01000005.1"/>
</dbReference>
<evidence type="ECO:0000256" key="1">
    <source>
        <dbReference type="SAM" id="Phobius"/>
    </source>
</evidence>
<keyword evidence="3" id="KW-1185">Reference proteome</keyword>
<dbReference type="EMBL" id="SBII01000005">
    <property type="protein sequence ID" value="RWX00329.1"/>
    <property type="molecule type" value="Genomic_DNA"/>
</dbReference>
<proteinExistence type="predicted"/>
<keyword evidence="1" id="KW-0812">Transmembrane</keyword>
<organism evidence="2 3">
    <name type="scientific">Flavobacterium cerinum</name>
    <dbReference type="NCBI Taxonomy" id="2502784"/>
    <lineage>
        <taxon>Bacteria</taxon>
        <taxon>Pseudomonadati</taxon>
        <taxon>Bacteroidota</taxon>
        <taxon>Flavobacteriia</taxon>
        <taxon>Flavobacteriales</taxon>
        <taxon>Flavobacteriaceae</taxon>
        <taxon>Flavobacterium</taxon>
    </lineage>
</organism>
<keyword evidence="1" id="KW-1133">Transmembrane helix</keyword>